<evidence type="ECO:0000313" key="2">
    <source>
        <dbReference type="Proteomes" id="UP000013827"/>
    </source>
</evidence>
<proteinExistence type="predicted"/>
<dbReference type="RefSeq" id="XP_005788604.1">
    <property type="nucleotide sequence ID" value="XM_005788547.1"/>
</dbReference>
<evidence type="ECO:0000313" key="1">
    <source>
        <dbReference type="EnsemblProtists" id="EOD36175"/>
    </source>
</evidence>
<protein>
    <submittedName>
        <fullName evidence="1">Uncharacterized protein</fullName>
    </submittedName>
</protein>
<dbReference type="KEGG" id="ehx:EMIHUDRAFT_440692"/>
<name>A0A0D3KK90_EMIH1</name>
<organism evidence="1 2">
    <name type="scientific">Emiliania huxleyi (strain CCMP1516)</name>
    <dbReference type="NCBI Taxonomy" id="280463"/>
    <lineage>
        <taxon>Eukaryota</taxon>
        <taxon>Haptista</taxon>
        <taxon>Haptophyta</taxon>
        <taxon>Prymnesiophyceae</taxon>
        <taxon>Isochrysidales</taxon>
        <taxon>Noelaerhabdaceae</taxon>
        <taxon>Emiliania</taxon>
    </lineage>
</organism>
<keyword evidence="2" id="KW-1185">Reference proteome</keyword>
<dbReference type="AlphaFoldDB" id="A0A0D3KK90"/>
<sequence>RNHVPLPPPRAVPRARRRLHRAGVCAPRLAEQHCHVWPQRSEAWQGRQPAVGLHRGLACARRRRLLGHHPVGGGRVEEDLPRRSVCQEAGATAQDQGLPHEAPRHHLEQQQARCNSRLGTRDARASTLRVRLWPDRAPAPLGNLKAGARPDTVHVLSAWCILVSNRFVDGSPNTKFDRW</sequence>
<reference evidence="1" key="2">
    <citation type="submission" date="2024-10" db="UniProtKB">
        <authorList>
            <consortium name="EnsemblProtists"/>
        </authorList>
    </citation>
    <scope>IDENTIFICATION</scope>
</reference>
<accession>A0A0D3KK90</accession>
<dbReference type="Proteomes" id="UP000013827">
    <property type="component" value="Unassembled WGS sequence"/>
</dbReference>
<reference evidence="2" key="1">
    <citation type="journal article" date="2013" name="Nature">
        <title>Pan genome of the phytoplankton Emiliania underpins its global distribution.</title>
        <authorList>
            <person name="Read B.A."/>
            <person name="Kegel J."/>
            <person name="Klute M.J."/>
            <person name="Kuo A."/>
            <person name="Lefebvre S.C."/>
            <person name="Maumus F."/>
            <person name="Mayer C."/>
            <person name="Miller J."/>
            <person name="Monier A."/>
            <person name="Salamov A."/>
            <person name="Young J."/>
            <person name="Aguilar M."/>
            <person name="Claverie J.M."/>
            <person name="Frickenhaus S."/>
            <person name="Gonzalez K."/>
            <person name="Herman E.K."/>
            <person name="Lin Y.C."/>
            <person name="Napier J."/>
            <person name="Ogata H."/>
            <person name="Sarno A.F."/>
            <person name="Shmutz J."/>
            <person name="Schroeder D."/>
            <person name="de Vargas C."/>
            <person name="Verret F."/>
            <person name="von Dassow P."/>
            <person name="Valentin K."/>
            <person name="Van de Peer Y."/>
            <person name="Wheeler G."/>
            <person name="Dacks J.B."/>
            <person name="Delwiche C.F."/>
            <person name="Dyhrman S.T."/>
            <person name="Glockner G."/>
            <person name="John U."/>
            <person name="Richards T."/>
            <person name="Worden A.Z."/>
            <person name="Zhang X."/>
            <person name="Grigoriev I.V."/>
            <person name="Allen A.E."/>
            <person name="Bidle K."/>
            <person name="Borodovsky M."/>
            <person name="Bowler C."/>
            <person name="Brownlee C."/>
            <person name="Cock J.M."/>
            <person name="Elias M."/>
            <person name="Gladyshev V.N."/>
            <person name="Groth M."/>
            <person name="Guda C."/>
            <person name="Hadaegh A."/>
            <person name="Iglesias-Rodriguez M.D."/>
            <person name="Jenkins J."/>
            <person name="Jones B.M."/>
            <person name="Lawson T."/>
            <person name="Leese F."/>
            <person name="Lindquist E."/>
            <person name="Lobanov A."/>
            <person name="Lomsadze A."/>
            <person name="Malik S.B."/>
            <person name="Marsh M.E."/>
            <person name="Mackinder L."/>
            <person name="Mock T."/>
            <person name="Mueller-Roeber B."/>
            <person name="Pagarete A."/>
            <person name="Parker M."/>
            <person name="Probert I."/>
            <person name="Quesneville H."/>
            <person name="Raines C."/>
            <person name="Rensing S.A."/>
            <person name="Riano-Pachon D.M."/>
            <person name="Richier S."/>
            <person name="Rokitta S."/>
            <person name="Shiraiwa Y."/>
            <person name="Soanes D.M."/>
            <person name="van der Giezen M."/>
            <person name="Wahlund T.M."/>
            <person name="Williams B."/>
            <person name="Wilson W."/>
            <person name="Wolfe G."/>
            <person name="Wurch L.L."/>
        </authorList>
    </citation>
    <scope>NUCLEOTIDE SEQUENCE</scope>
</reference>
<dbReference type="EnsemblProtists" id="EOD36175">
    <property type="protein sequence ID" value="EOD36175"/>
    <property type="gene ID" value="EMIHUDRAFT_440692"/>
</dbReference>
<dbReference type="PaxDb" id="2903-EOD36175"/>
<dbReference type="HOGENOM" id="CLU_129103_0_0_1"/>
<dbReference type="GeneID" id="17281446"/>